<dbReference type="AlphaFoldDB" id="A0A9D1LKD5"/>
<protein>
    <submittedName>
        <fullName evidence="2">Uncharacterized protein</fullName>
    </submittedName>
</protein>
<feature type="transmembrane region" description="Helical" evidence="1">
    <location>
        <begin position="12"/>
        <end position="30"/>
    </location>
</feature>
<organism evidence="2 3">
    <name type="scientific">Candidatus Ventrousia excrementavium</name>
    <dbReference type="NCBI Taxonomy" id="2840961"/>
    <lineage>
        <taxon>Bacteria</taxon>
        <taxon>Bacillati</taxon>
        <taxon>Bacillota</taxon>
        <taxon>Clostridia</taxon>
        <taxon>Eubacteriales</taxon>
        <taxon>Clostridiaceae</taxon>
        <taxon>Clostridiaceae incertae sedis</taxon>
        <taxon>Candidatus Ventrousia</taxon>
    </lineage>
</organism>
<dbReference type="Proteomes" id="UP000824073">
    <property type="component" value="Unassembled WGS sequence"/>
</dbReference>
<dbReference type="EMBL" id="DVMR01000017">
    <property type="protein sequence ID" value="HIU42999.1"/>
    <property type="molecule type" value="Genomic_DNA"/>
</dbReference>
<accession>A0A9D1LKD5</accession>
<evidence type="ECO:0000313" key="3">
    <source>
        <dbReference type="Proteomes" id="UP000824073"/>
    </source>
</evidence>
<comment type="caution">
    <text evidence="2">The sequence shown here is derived from an EMBL/GenBank/DDBJ whole genome shotgun (WGS) entry which is preliminary data.</text>
</comment>
<proteinExistence type="predicted"/>
<keyword evidence="1" id="KW-1133">Transmembrane helix</keyword>
<reference evidence="2" key="1">
    <citation type="submission" date="2020-10" db="EMBL/GenBank/DDBJ databases">
        <authorList>
            <person name="Gilroy R."/>
        </authorList>
    </citation>
    <scope>NUCLEOTIDE SEQUENCE</scope>
    <source>
        <strain evidence="2">CHK191-8634</strain>
    </source>
</reference>
<evidence type="ECO:0000256" key="1">
    <source>
        <dbReference type="SAM" id="Phobius"/>
    </source>
</evidence>
<sequence length="91" mass="10293">MMYSFQAETVLYTLAAIGIVAIVREAWLWLMRRPGRHGALSVVLTMEQPPAAEEMGYILGACDEIRHYYFPGLTLSLGRDGQECFHAERTD</sequence>
<evidence type="ECO:0000313" key="2">
    <source>
        <dbReference type="EMBL" id="HIU42999.1"/>
    </source>
</evidence>
<name>A0A9D1LKD5_9CLOT</name>
<keyword evidence="1" id="KW-0472">Membrane</keyword>
<keyword evidence="1" id="KW-0812">Transmembrane</keyword>
<gene>
    <name evidence="2" type="ORF">IAB67_01735</name>
</gene>
<reference evidence="2" key="2">
    <citation type="journal article" date="2021" name="PeerJ">
        <title>Extensive microbial diversity within the chicken gut microbiome revealed by metagenomics and culture.</title>
        <authorList>
            <person name="Gilroy R."/>
            <person name="Ravi A."/>
            <person name="Getino M."/>
            <person name="Pursley I."/>
            <person name="Horton D.L."/>
            <person name="Alikhan N.F."/>
            <person name="Baker D."/>
            <person name="Gharbi K."/>
            <person name="Hall N."/>
            <person name="Watson M."/>
            <person name="Adriaenssens E.M."/>
            <person name="Foster-Nyarko E."/>
            <person name="Jarju S."/>
            <person name="Secka A."/>
            <person name="Antonio M."/>
            <person name="Oren A."/>
            <person name="Chaudhuri R.R."/>
            <person name="La Ragione R."/>
            <person name="Hildebrand F."/>
            <person name="Pallen M.J."/>
        </authorList>
    </citation>
    <scope>NUCLEOTIDE SEQUENCE</scope>
    <source>
        <strain evidence="2">CHK191-8634</strain>
    </source>
</reference>